<proteinExistence type="predicted"/>
<protein>
    <submittedName>
        <fullName evidence="2">Uncharacterized protein</fullName>
    </submittedName>
</protein>
<comment type="caution">
    <text evidence="2">The sequence shown here is derived from an EMBL/GenBank/DDBJ whole genome shotgun (WGS) entry which is preliminary data.</text>
</comment>
<sequence length="314" mass="33651">MSRYTVRHGMQAAYFSDRRSRVDGFVQRHFSVPGTLRLHAVAFGRDILRAPVNVALAPVLVLIRVLAWLCRRVGLARLSAWLARRRILLRTEVARRIETLIVTDLLEVPLPEGATAGDPLALSRAVLSAPQFRDVIRQRESVVEAQALAGRIAVTLADYSGTRSAVAEMTTALVTLIAGAVAFQALTPGMISLAPDLADAVSRTAAIADFPLGKTLGGLWYGVFPTGASALALAATVIGLVMTGAVVAAFAGVIADPVQSRLGIHHRRLMRLIDTLQAELDGAAPKPFTAPEHYFARALDLWDAALSALRALRS</sequence>
<dbReference type="OrthoDB" id="9342581at2"/>
<keyword evidence="1" id="KW-0812">Transmembrane</keyword>
<keyword evidence="1" id="KW-0472">Membrane</keyword>
<name>A0A2T4JK73_9RHOB</name>
<evidence type="ECO:0000256" key="1">
    <source>
        <dbReference type="SAM" id="Phobius"/>
    </source>
</evidence>
<dbReference type="Pfam" id="PF20340">
    <property type="entry name" value="DUF6635"/>
    <property type="match status" value="2"/>
</dbReference>
<accession>A0A2T4JK73</accession>
<dbReference type="AlphaFoldDB" id="A0A2T4JK73"/>
<dbReference type="EMBL" id="PZKF01000008">
    <property type="protein sequence ID" value="PTE18263.1"/>
    <property type="molecule type" value="Genomic_DNA"/>
</dbReference>
<organism evidence="2 3">
    <name type="scientific">Phaeovulum veldkampii DSM 11550</name>
    <dbReference type="NCBI Taxonomy" id="1185920"/>
    <lineage>
        <taxon>Bacteria</taxon>
        <taxon>Pseudomonadati</taxon>
        <taxon>Pseudomonadota</taxon>
        <taxon>Alphaproteobacteria</taxon>
        <taxon>Rhodobacterales</taxon>
        <taxon>Paracoccaceae</taxon>
        <taxon>Phaeovulum</taxon>
    </lineage>
</organism>
<reference evidence="2 3" key="1">
    <citation type="submission" date="2018-03" db="EMBL/GenBank/DDBJ databases">
        <title>Rhodobacter veldkampii.</title>
        <authorList>
            <person name="Meyer T.E."/>
            <person name="Miller S."/>
            <person name="Lodha T."/>
            <person name="Gandham S."/>
            <person name="Chintalapati S."/>
            <person name="Chintalapati V.R."/>
        </authorList>
    </citation>
    <scope>NUCLEOTIDE SEQUENCE [LARGE SCALE GENOMIC DNA]</scope>
    <source>
        <strain evidence="2 3">DSM 11550</strain>
    </source>
</reference>
<feature type="transmembrane region" description="Helical" evidence="1">
    <location>
        <begin position="165"/>
        <end position="186"/>
    </location>
</feature>
<feature type="transmembrane region" description="Helical" evidence="1">
    <location>
        <begin position="230"/>
        <end position="255"/>
    </location>
</feature>
<keyword evidence="1" id="KW-1133">Transmembrane helix</keyword>
<dbReference type="InterPro" id="IPR046575">
    <property type="entry name" value="DUF6635"/>
</dbReference>
<dbReference type="Proteomes" id="UP000241899">
    <property type="component" value="Unassembled WGS sequence"/>
</dbReference>
<evidence type="ECO:0000313" key="2">
    <source>
        <dbReference type="EMBL" id="PTE18263.1"/>
    </source>
</evidence>
<keyword evidence="3" id="KW-1185">Reference proteome</keyword>
<gene>
    <name evidence="2" type="ORF">C5F46_04775</name>
</gene>
<evidence type="ECO:0000313" key="3">
    <source>
        <dbReference type="Proteomes" id="UP000241899"/>
    </source>
</evidence>